<keyword evidence="1" id="KW-0963">Cytoplasm</keyword>
<dbReference type="Pfam" id="PF04345">
    <property type="entry name" value="Chor_lyase"/>
    <property type="match status" value="1"/>
</dbReference>
<keyword evidence="3 5" id="KW-0456">Lyase</keyword>
<protein>
    <submittedName>
        <fullName evidence="5">Chorismate lyase</fullName>
    </submittedName>
</protein>
<evidence type="ECO:0000256" key="4">
    <source>
        <dbReference type="ARBA" id="ARBA00023317"/>
    </source>
</evidence>
<dbReference type="SUPFAM" id="SSF64288">
    <property type="entry name" value="Chorismate lyase-like"/>
    <property type="match status" value="1"/>
</dbReference>
<name>A0A495BDM6_VOGIN</name>
<keyword evidence="2" id="KW-0831">Ubiquinone biosynthesis</keyword>
<dbReference type="PANTHER" id="PTHR38683">
    <property type="entry name" value="CHORISMATE PYRUVATE-LYASE"/>
    <property type="match status" value="1"/>
</dbReference>
<reference evidence="5 6" key="1">
    <citation type="submission" date="2018-10" db="EMBL/GenBank/DDBJ databases">
        <title>Genomic Encyclopedia of Type Strains, Phase IV (KMG-IV): sequencing the most valuable type-strain genomes for metagenomic binning, comparative biology and taxonomic classification.</title>
        <authorList>
            <person name="Goeker M."/>
        </authorList>
    </citation>
    <scope>NUCLEOTIDE SEQUENCE [LARGE SCALE GENOMIC DNA]</scope>
    <source>
        <strain evidence="5 6">DSM 3303</strain>
    </source>
</reference>
<dbReference type="Proteomes" id="UP000279384">
    <property type="component" value="Unassembled WGS sequence"/>
</dbReference>
<dbReference type="InterPro" id="IPR028978">
    <property type="entry name" value="Chorismate_lyase_/UTRA_dom_sf"/>
</dbReference>
<organism evidence="5 6">
    <name type="scientific">Vogesella indigofera</name>
    <name type="common">Pseudomonas indigofera</name>
    <dbReference type="NCBI Taxonomy" id="45465"/>
    <lineage>
        <taxon>Bacteria</taxon>
        <taxon>Pseudomonadati</taxon>
        <taxon>Pseudomonadota</taxon>
        <taxon>Betaproteobacteria</taxon>
        <taxon>Neisseriales</taxon>
        <taxon>Chromobacteriaceae</taxon>
        <taxon>Vogesella</taxon>
    </lineage>
</organism>
<evidence type="ECO:0000256" key="3">
    <source>
        <dbReference type="ARBA" id="ARBA00023239"/>
    </source>
</evidence>
<keyword evidence="4" id="KW-0670">Pyruvate</keyword>
<evidence type="ECO:0000256" key="2">
    <source>
        <dbReference type="ARBA" id="ARBA00022688"/>
    </source>
</evidence>
<sequence>MRRMTPFSDWSAQLPPTSPLLAECITVSGSLTNYLMASGHDFAVSVLQQGSDAIHVDETALFELTPDSQLHARHVCLTLAGKPVVVARSVCLPACPVWRPILERGSRSLGLTLFGDLPQLRRGTLDFAELHAGHPLFALAQAHDPHGSSRYLARRCRFELDGQRLLVCEIFLPELEQLL</sequence>
<comment type="caution">
    <text evidence="5">The sequence shown here is derived from an EMBL/GenBank/DDBJ whole genome shotgun (WGS) entry which is preliminary data.</text>
</comment>
<dbReference type="InterPro" id="IPR007440">
    <property type="entry name" value="Chorismate--pyruvate_lyase"/>
</dbReference>
<dbReference type="GO" id="GO:0008813">
    <property type="term" value="F:chorismate lyase activity"/>
    <property type="evidence" value="ECO:0007669"/>
    <property type="project" value="InterPro"/>
</dbReference>
<dbReference type="PANTHER" id="PTHR38683:SF1">
    <property type="entry name" value="CHORISMATE PYRUVATE-LYASE"/>
    <property type="match status" value="1"/>
</dbReference>
<dbReference type="Gene3D" id="3.40.1410.10">
    <property type="entry name" value="Chorismate lyase-like"/>
    <property type="match status" value="1"/>
</dbReference>
<gene>
    <name evidence="5" type="ORF">C8E02_2053</name>
</gene>
<evidence type="ECO:0000313" key="5">
    <source>
        <dbReference type="EMBL" id="RKQ59076.1"/>
    </source>
</evidence>
<dbReference type="AlphaFoldDB" id="A0A495BDM6"/>
<accession>A0A495BDM6</accession>
<dbReference type="GO" id="GO:0006744">
    <property type="term" value="P:ubiquinone biosynthetic process"/>
    <property type="evidence" value="ECO:0007669"/>
    <property type="project" value="UniProtKB-KW"/>
</dbReference>
<evidence type="ECO:0000256" key="1">
    <source>
        <dbReference type="ARBA" id="ARBA00022490"/>
    </source>
</evidence>
<dbReference type="GO" id="GO:0005829">
    <property type="term" value="C:cytosol"/>
    <property type="evidence" value="ECO:0007669"/>
    <property type="project" value="TreeGrafter"/>
</dbReference>
<dbReference type="EMBL" id="RBID01000014">
    <property type="protein sequence ID" value="RKQ59076.1"/>
    <property type="molecule type" value="Genomic_DNA"/>
</dbReference>
<evidence type="ECO:0000313" key="6">
    <source>
        <dbReference type="Proteomes" id="UP000279384"/>
    </source>
</evidence>
<proteinExistence type="predicted"/>